<dbReference type="Proteomes" id="UP000016960">
    <property type="component" value="Unassembled WGS sequence"/>
</dbReference>
<protein>
    <submittedName>
        <fullName evidence="2">Uncharacterized protein</fullName>
    </submittedName>
</protein>
<name>U5DBC3_9CHRO</name>
<evidence type="ECO:0000313" key="2">
    <source>
        <dbReference type="EMBL" id="ERN41843.1"/>
    </source>
</evidence>
<feature type="transmembrane region" description="Helical" evidence="1">
    <location>
        <begin position="20"/>
        <end position="39"/>
    </location>
</feature>
<keyword evidence="1" id="KW-0472">Membrane</keyword>
<dbReference type="EMBL" id="ASSJ01000040">
    <property type="protein sequence ID" value="ERN41843.1"/>
    <property type="molecule type" value="Genomic_DNA"/>
</dbReference>
<dbReference type="InParanoid" id="U5DBC3"/>
<evidence type="ECO:0000256" key="1">
    <source>
        <dbReference type="SAM" id="Phobius"/>
    </source>
</evidence>
<sequence>MQVAQGSLIPGWILFKQPLGTMYAIGLLTAATMLPLMYLSRAILAH</sequence>
<keyword evidence="3" id="KW-1185">Reference proteome</keyword>
<gene>
    <name evidence="2" type="ORF">KR51_00015070</name>
</gene>
<organism evidence="2 3">
    <name type="scientific">Rubidibacter lacunae KORDI 51-2</name>
    <dbReference type="NCBI Taxonomy" id="582515"/>
    <lineage>
        <taxon>Bacteria</taxon>
        <taxon>Bacillati</taxon>
        <taxon>Cyanobacteriota</taxon>
        <taxon>Cyanophyceae</taxon>
        <taxon>Oscillatoriophycideae</taxon>
        <taxon>Chroococcales</taxon>
        <taxon>Aphanothecaceae</taxon>
        <taxon>Rubidibacter</taxon>
    </lineage>
</organism>
<keyword evidence="1" id="KW-0812">Transmembrane</keyword>
<dbReference type="AlphaFoldDB" id="U5DBC3"/>
<evidence type="ECO:0000313" key="3">
    <source>
        <dbReference type="Proteomes" id="UP000016960"/>
    </source>
</evidence>
<keyword evidence="1" id="KW-1133">Transmembrane helix</keyword>
<proteinExistence type="predicted"/>
<comment type="caution">
    <text evidence="2">The sequence shown here is derived from an EMBL/GenBank/DDBJ whole genome shotgun (WGS) entry which is preliminary data.</text>
</comment>
<accession>U5DBC3</accession>
<reference evidence="2 3" key="1">
    <citation type="submission" date="2013-05" db="EMBL/GenBank/DDBJ databases">
        <title>Draft genome sequence of Rubidibacter lacunae KORDI 51-2.</title>
        <authorList>
            <person name="Choi D.H."/>
            <person name="Noh J.H."/>
            <person name="Kwon K.-K."/>
            <person name="Lee J.-H."/>
            <person name="Ryu J.-Y."/>
        </authorList>
    </citation>
    <scope>NUCLEOTIDE SEQUENCE [LARGE SCALE GENOMIC DNA]</scope>
    <source>
        <strain evidence="2 3">KORDI 51-2</strain>
    </source>
</reference>